<dbReference type="InterPro" id="IPR005122">
    <property type="entry name" value="Uracil-DNA_glycosylase-like"/>
</dbReference>
<dbReference type="GO" id="GO:0005739">
    <property type="term" value="C:mitochondrion"/>
    <property type="evidence" value="ECO:0007669"/>
    <property type="project" value="UniProtKB-SubCell"/>
</dbReference>
<evidence type="ECO:0000313" key="12">
    <source>
        <dbReference type="Proteomes" id="UP000233469"/>
    </source>
</evidence>
<reference evidence="11 12" key="1">
    <citation type="submission" date="2016-04" db="EMBL/GenBank/DDBJ databases">
        <title>Genome analyses suggest a sexual origin of heterokaryosis in a supposedly ancient asexual fungus.</title>
        <authorList>
            <person name="Ropars J."/>
            <person name="Sedzielewska K."/>
            <person name="Noel J."/>
            <person name="Charron P."/>
            <person name="Farinelli L."/>
            <person name="Marton T."/>
            <person name="Kruger M."/>
            <person name="Pelin A."/>
            <person name="Brachmann A."/>
            <person name="Corradi N."/>
        </authorList>
    </citation>
    <scope>NUCLEOTIDE SEQUENCE [LARGE SCALE GENOMIC DNA]</scope>
    <source>
        <strain evidence="11 12">C2</strain>
    </source>
</reference>
<dbReference type="InterPro" id="IPR002043">
    <property type="entry name" value="UDG_fam1"/>
</dbReference>
<accession>A0A2N1MTV4</accession>
<evidence type="ECO:0000256" key="4">
    <source>
        <dbReference type="ARBA" id="ARBA00023128"/>
    </source>
</evidence>
<dbReference type="Proteomes" id="UP000233469">
    <property type="component" value="Unassembled WGS sequence"/>
</dbReference>
<sequence length="297" mass="33580">MLKRKITSTFNNNKKQKATTLTQSSLSSWVNPQPQTLSTINSETLFNKIGNENKELLSLEIKTMNSEWLKVLSGEMQKPYFIELKKYLQNEKANNKKIFPPEPEIYSWSRFTPPSSVKVVIIGQDPYHNVGQAHGLCFSVPHGVPPPPSLINIYNSLKKDIPSFQIPKHGNLINWAKAGVLLLNTSLTVRAHEAASHSGKGWEKFTDAVIQYLNEKENGLVFMLWGNHAIKKGKNINENKHLVLQTVHPSPLSAHRGFLVCCHWSKANAYLKSHGKQEIEWNLSKGWAQSDSTYVVK</sequence>
<dbReference type="NCBIfam" id="TIGR00628">
    <property type="entry name" value="ung"/>
    <property type="match status" value="1"/>
</dbReference>
<organism evidence="11 12">
    <name type="scientific">Rhizophagus irregularis</name>
    <dbReference type="NCBI Taxonomy" id="588596"/>
    <lineage>
        <taxon>Eukaryota</taxon>
        <taxon>Fungi</taxon>
        <taxon>Fungi incertae sedis</taxon>
        <taxon>Mucoromycota</taxon>
        <taxon>Glomeromycotina</taxon>
        <taxon>Glomeromycetes</taxon>
        <taxon>Glomerales</taxon>
        <taxon>Glomeraceae</taxon>
        <taxon>Rhizophagus</taxon>
    </lineage>
</organism>
<dbReference type="GO" id="GO:0005634">
    <property type="term" value="C:nucleus"/>
    <property type="evidence" value="ECO:0007669"/>
    <property type="project" value="UniProtKB-SubCell"/>
</dbReference>
<dbReference type="NCBIfam" id="NF003589">
    <property type="entry name" value="PRK05254.1-2"/>
    <property type="match status" value="1"/>
</dbReference>
<dbReference type="HAMAP" id="MF_00148">
    <property type="entry name" value="UDG"/>
    <property type="match status" value="1"/>
</dbReference>
<name>A0A2N1MTV4_9GLOM</name>
<dbReference type="GO" id="GO:0097510">
    <property type="term" value="P:base-excision repair, AP site formation via deaminated base removal"/>
    <property type="evidence" value="ECO:0007669"/>
    <property type="project" value="TreeGrafter"/>
</dbReference>
<protein>
    <recommendedName>
        <fullName evidence="7 9">Uracil-DNA glycosylase</fullName>
        <shortName evidence="7">UDG</shortName>
        <ecNumber evidence="7 9">3.2.2.27</ecNumber>
    </recommendedName>
</protein>
<dbReference type="AlphaFoldDB" id="A0A2N1MTV4"/>
<evidence type="ECO:0000256" key="6">
    <source>
        <dbReference type="ARBA" id="ARBA00023242"/>
    </source>
</evidence>
<dbReference type="Pfam" id="PF03167">
    <property type="entry name" value="UDG"/>
    <property type="match status" value="1"/>
</dbReference>
<dbReference type="InterPro" id="IPR018085">
    <property type="entry name" value="Ura-DNA_Glyclase_AS"/>
</dbReference>
<feature type="domain" description="Uracil-DNA glycosylase-like" evidence="10">
    <location>
        <begin position="110"/>
        <end position="271"/>
    </location>
</feature>
<reference evidence="11 12" key="2">
    <citation type="submission" date="2017-10" db="EMBL/GenBank/DDBJ databases">
        <title>Extensive intraspecific genome diversity in a model arbuscular mycorrhizal fungus.</title>
        <authorList>
            <person name="Chen E.C.H."/>
            <person name="Morin E."/>
            <person name="Baudet D."/>
            <person name="Noel J."/>
            <person name="Ndikumana S."/>
            <person name="Charron P."/>
            <person name="St-Onge C."/>
            <person name="Giorgi J."/>
            <person name="Grigoriev I.V."/>
            <person name="Roux C."/>
            <person name="Martin F.M."/>
            <person name="Corradi N."/>
        </authorList>
    </citation>
    <scope>NUCLEOTIDE SEQUENCE [LARGE SCALE GENOMIC DNA]</scope>
    <source>
        <strain evidence="11 12">C2</strain>
    </source>
</reference>
<dbReference type="CDD" id="cd10027">
    <property type="entry name" value="UDG-F1-like"/>
    <property type="match status" value="1"/>
</dbReference>
<evidence type="ECO:0000256" key="2">
    <source>
        <dbReference type="ARBA" id="ARBA00022763"/>
    </source>
</evidence>
<comment type="function">
    <text evidence="7 9">Excises uracil residues from the DNA which can arise as a result of misincorporation of dUMP residues by DNA polymerase or due to deamination of cytosine.</text>
</comment>
<evidence type="ECO:0000256" key="3">
    <source>
        <dbReference type="ARBA" id="ARBA00022801"/>
    </source>
</evidence>
<evidence type="ECO:0000256" key="5">
    <source>
        <dbReference type="ARBA" id="ARBA00023204"/>
    </source>
</evidence>
<evidence type="ECO:0000259" key="10">
    <source>
        <dbReference type="SMART" id="SM00986"/>
    </source>
</evidence>
<dbReference type="SMART" id="SM00987">
    <property type="entry name" value="UreE_C"/>
    <property type="match status" value="1"/>
</dbReference>
<comment type="catalytic activity">
    <reaction evidence="7 9">
        <text>Hydrolyzes single-stranded DNA or mismatched double-stranded DNA and polynucleotides, releasing free uracil.</text>
        <dbReference type="EC" id="3.2.2.27"/>
    </reaction>
</comment>
<comment type="caution">
    <text evidence="11">The sequence shown here is derived from an EMBL/GenBank/DDBJ whole genome shotgun (WGS) entry which is preliminary data.</text>
</comment>
<dbReference type="PROSITE" id="PS00130">
    <property type="entry name" value="U_DNA_GLYCOSYLASE"/>
    <property type="match status" value="1"/>
</dbReference>
<evidence type="ECO:0000256" key="9">
    <source>
        <dbReference type="RuleBase" id="RU003780"/>
    </source>
</evidence>
<dbReference type="VEuPathDB" id="FungiDB:RhiirA1_413951"/>
<keyword evidence="6 7" id="KW-0539">Nucleus</keyword>
<dbReference type="NCBIfam" id="NF003591">
    <property type="entry name" value="PRK05254.1-4"/>
    <property type="match status" value="1"/>
</dbReference>
<dbReference type="EC" id="3.2.2.27" evidence="7 9"/>
<dbReference type="GO" id="GO:0004844">
    <property type="term" value="F:uracil DNA N-glycosylase activity"/>
    <property type="evidence" value="ECO:0007669"/>
    <property type="project" value="UniProtKB-UniRule"/>
</dbReference>
<dbReference type="SUPFAM" id="SSF52141">
    <property type="entry name" value="Uracil-DNA glycosylase-like"/>
    <property type="match status" value="1"/>
</dbReference>
<evidence type="ECO:0000256" key="8">
    <source>
        <dbReference type="PROSITE-ProRule" id="PRU10072"/>
    </source>
</evidence>
<dbReference type="VEuPathDB" id="FungiDB:FUN_012635"/>
<dbReference type="FunFam" id="3.40.470.10:FF:000007">
    <property type="entry name" value="Uracil-DNA glycosylase"/>
    <property type="match status" value="1"/>
</dbReference>
<dbReference type="Gene3D" id="3.40.470.10">
    <property type="entry name" value="Uracil-DNA glycosylase-like domain"/>
    <property type="match status" value="1"/>
</dbReference>
<dbReference type="InterPro" id="IPR036895">
    <property type="entry name" value="Uracil-DNA_glycosylase-like_sf"/>
</dbReference>
<dbReference type="VEuPathDB" id="FungiDB:RhiirFUN_014493"/>
<keyword evidence="4 7" id="KW-0496">Mitochondrion</keyword>
<dbReference type="PANTHER" id="PTHR11264:SF0">
    <property type="entry name" value="URACIL-DNA GLYCOSYLASE"/>
    <property type="match status" value="1"/>
</dbReference>
<feature type="active site" description="Proton acceptor" evidence="7 8">
    <location>
        <position position="125"/>
    </location>
</feature>
<keyword evidence="3 7" id="KW-0378">Hydrolase</keyword>
<evidence type="ECO:0000256" key="7">
    <source>
        <dbReference type="HAMAP-Rule" id="MF_03166"/>
    </source>
</evidence>
<evidence type="ECO:0000256" key="1">
    <source>
        <dbReference type="ARBA" id="ARBA00008184"/>
    </source>
</evidence>
<dbReference type="SMART" id="SM00986">
    <property type="entry name" value="UDG"/>
    <property type="match status" value="1"/>
</dbReference>
<keyword evidence="2 7" id="KW-0227">DNA damage</keyword>
<gene>
    <name evidence="7" type="primary">UNG1</name>
    <name evidence="11" type="ORF">RhiirC2_840862</name>
</gene>
<dbReference type="PANTHER" id="PTHR11264">
    <property type="entry name" value="URACIL-DNA GLYCOSYLASE"/>
    <property type="match status" value="1"/>
</dbReference>
<dbReference type="EMBL" id="LLXL01001328">
    <property type="protein sequence ID" value="PKK65082.1"/>
    <property type="molecule type" value="Genomic_DNA"/>
</dbReference>
<dbReference type="NCBIfam" id="NF003592">
    <property type="entry name" value="PRK05254.1-5"/>
    <property type="match status" value="1"/>
</dbReference>
<comment type="subcellular location">
    <subcellularLocation>
        <location evidence="7">Mitochondrion</location>
    </subcellularLocation>
    <subcellularLocation>
        <location evidence="7">Nucleus</location>
    </subcellularLocation>
</comment>
<dbReference type="NCBIfam" id="NF003588">
    <property type="entry name" value="PRK05254.1-1"/>
    <property type="match status" value="1"/>
</dbReference>
<proteinExistence type="inferred from homology"/>
<keyword evidence="5 7" id="KW-0234">DNA repair</keyword>
<comment type="similarity">
    <text evidence="1 7 9">Belongs to the uracil-DNA glycosylase (UDG) superfamily. UNG family.</text>
</comment>
<evidence type="ECO:0000313" key="11">
    <source>
        <dbReference type="EMBL" id="PKK65082.1"/>
    </source>
</evidence>